<dbReference type="EMBL" id="CALTRL010002864">
    <property type="protein sequence ID" value="CAH7676990.1"/>
    <property type="molecule type" value="Genomic_DNA"/>
</dbReference>
<evidence type="ECO:0000313" key="1">
    <source>
        <dbReference type="EMBL" id="CAH7676990.1"/>
    </source>
</evidence>
<gene>
    <name evidence="1" type="ORF">PPACK8108_LOCUS12100</name>
</gene>
<dbReference type="Proteomes" id="UP001153365">
    <property type="component" value="Unassembled WGS sequence"/>
</dbReference>
<organism evidence="1 2">
    <name type="scientific">Phakopsora pachyrhizi</name>
    <name type="common">Asian soybean rust disease fungus</name>
    <dbReference type="NCBI Taxonomy" id="170000"/>
    <lineage>
        <taxon>Eukaryota</taxon>
        <taxon>Fungi</taxon>
        <taxon>Dikarya</taxon>
        <taxon>Basidiomycota</taxon>
        <taxon>Pucciniomycotina</taxon>
        <taxon>Pucciniomycetes</taxon>
        <taxon>Pucciniales</taxon>
        <taxon>Phakopsoraceae</taxon>
        <taxon>Phakopsora</taxon>
    </lineage>
</organism>
<protein>
    <submittedName>
        <fullName evidence="1">Uncharacterized protein</fullName>
    </submittedName>
</protein>
<comment type="caution">
    <text evidence="1">The sequence shown here is derived from an EMBL/GenBank/DDBJ whole genome shotgun (WGS) entry which is preliminary data.</text>
</comment>
<evidence type="ECO:0000313" key="2">
    <source>
        <dbReference type="Proteomes" id="UP001153365"/>
    </source>
</evidence>
<name>A0AAV0B3A8_PHAPC</name>
<dbReference type="AlphaFoldDB" id="A0AAV0B3A8"/>
<keyword evidence="2" id="KW-1185">Reference proteome</keyword>
<accession>A0AAV0B3A8</accession>
<proteinExistence type="predicted"/>
<sequence length="57" mass="6500">MKQRFEYLSELTDCIEVAPIRITPSSQLNQPAPITIPCHSQQAYNHKRNASTFSNHS</sequence>
<reference evidence="1" key="1">
    <citation type="submission" date="2022-06" db="EMBL/GenBank/DDBJ databases">
        <authorList>
            <consortium name="SYNGENTA / RWTH Aachen University"/>
        </authorList>
    </citation>
    <scope>NUCLEOTIDE SEQUENCE</scope>
</reference>